<reference evidence="3 6" key="3">
    <citation type="submission" date="2018-06" db="EMBL/GenBank/DDBJ databases">
        <authorList>
            <consortium name="Pathogen Informatics"/>
            <person name="Doyle S."/>
        </authorList>
    </citation>
    <scope>NUCLEOTIDE SEQUENCE [LARGE SCALE GENOMIC DNA]</scope>
    <source>
        <strain evidence="3 6">NCTC12957</strain>
    </source>
</reference>
<protein>
    <submittedName>
        <fullName evidence="3">Appr-1-p processing enzyme</fullName>
        <ecNumber evidence="3">3.5.1.-</ecNumber>
    </submittedName>
    <submittedName>
        <fullName evidence="4">Protein-ADP-ribose hydrolase</fullName>
    </submittedName>
</protein>
<name>A0A1Q8ECM1_STRAI</name>
<dbReference type="EMBL" id="MSJL01000028">
    <property type="protein sequence ID" value="OLF49533.1"/>
    <property type="molecule type" value="Genomic_DNA"/>
</dbReference>
<evidence type="ECO:0000313" key="5">
    <source>
        <dbReference type="Proteomes" id="UP000186437"/>
    </source>
</evidence>
<dbReference type="EMBL" id="UHEN01000001">
    <property type="protein sequence ID" value="SUN07069.1"/>
    <property type="molecule type" value="Genomic_DNA"/>
</dbReference>
<dbReference type="AlphaFoldDB" id="A0A1Q8ECM1"/>
<gene>
    <name evidence="3" type="primary">ymdB</name>
    <name evidence="2" type="ORF">BU200_06770</name>
    <name evidence="4" type="ORF">E4U01_02135</name>
    <name evidence="3" type="ORF">NCTC12957_00987</name>
</gene>
<dbReference type="CDD" id="cd02908">
    <property type="entry name" value="Macro_OAADPr_deacetylase"/>
    <property type="match status" value="1"/>
</dbReference>
<dbReference type="PANTHER" id="PTHR11106:SF27">
    <property type="entry name" value="MACRO DOMAIN-CONTAINING PROTEIN"/>
    <property type="match status" value="1"/>
</dbReference>
<dbReference type="Proteomes" id="UP000297747">
    <property type="component" value="Unassembled WGS sequence"/>
</dbReference>
<feature type="domain" description="Macro" evidence="1">
    <location>
        <begin position="67"/>
        <end position="259"/>
    </location>
</feature>
<dbReference type="SMART" id="SM00506">
    <property type="entry name" value="A1pp"/>
    <property type="match status" value="1"/>
</dbReference>
<dbReference type="RefSeq" id="WP_075099459.1">
    <property type="nucleotide sequence ID" value="NZ_CAKOCW010000001.1"/>
</dbReference>
<dbReference type="InterPro" id="IPR043472">
    <property type="entry name" value="Macro_dom-like"/>
</dbReference>
<dbReference type="InterPro" id="IPR002589">
    <property type="entry name" value="Macro_dom"/>
</dbReference>
<proteinExistence type="predicted"/>
<keyword evidence="5" id="KW-1185">Reference proteome</keyword>
<dbReference type="GO" id="GO:0016787">
    <property type="term" value="F:hydrolase activity"/>
    <property type="evidence" value="ECO:0007669"/>
    <property type="project" value="UniProtKB-KW"/>
</dbReference>
<reference evidence="4 7" key="4">
    <citation type="submission" date="2019-03" db="EMBL/GenBank/DDBJ databases">
        <title>Diversity of the mouse oral microbiome.</title>
        <authorList>
            <person name="Joseph S."/>
            <person name="Aduse-Opoku J."/>
            <person name="Curtis M."/>
            <person name="Wade W."/>
            <person name="Hashim A."/>
        </authorList>
    </citation>
    <scope>NUCLEOTIDE SEQUENCE [LARGE SCALE GENOMIC DNA]</scope>
    <source>
        <strain evidence="4 7">HT4</strain>
    </source>
</reference>
<dbReference type="OrthoDB" id="6194521at2"/>
<dbReference type="Proteomes" id="UP000255213">
    <property type="component" value="Unassembled WGS sequence"/>
</dbReference>
<evidence type="ECO:0000313" key="2">
    <source>
        <dbReference type="EMBL" id="OLF49533.1"/>
    </source>
</evidence>
<reference evidence="2" key="1">
    <citation type="submission" date="2016-12" db="EMBL/GenBank/DDBJ databases">
        <authorList>
            <person name="Song W.-J."/>
            <person name="Kurnit D.M."/>
        </authorList>
    </citation>
    <scope>NUCLEOTIDE SEQUENCE [LARGE SCALE GENOMIC DNA]</scope>
    <source>
        <strain evidence="2">ATCC 51725</strain>
    </source>
</reference>
<organism evidence="2 5">
    <name type="scientific">Streptococcus acidominimus</name>
    <dbReference type="NCBI Taxonomy" id="1326"/>
    <lineage>
        <taxon>Bacteria</taxon>
        <taxon>Bacillati</taxon>
        <taxon>Bacillota</taxon>
        <taxon>Bacilli</taxon>
        <taxon>Lactobacillales</taxon>
        <taxon>Streptococcaceae</taxon>
        <taxon>Streptococcus</taxon>
    </lineage>
</organism>
<evidence type="ECO:0000259" key="1">
    <source>
        <dbReference type="PROSITE" id="PS51154"/>
    </source>
</evidence>
<dbReference type="EC" id="3.5.1.-" evidence="3"/>
<dbReference type="PANTHER" id="PTHR11106">
    <property type="entry name" value="GANGLIOSIDE INDUCED DIFFERENTIATION ASSOCIATED PROTEIN 2-RELATED"/>
    <property type="match status" value="1"/>
</dbReference>
<evidence type="ECO:0000313" key="3">
    <source>
        <dbReference type="EMBL" id="SUN07069.1"/>
    </source>
</evidence>
<dbReference type="NCBIfam" id="NF003163">
    <property type="entry name" value="PRK04143.1"/>
    <property type="match status" value="1"/>
</dbReference>
<dbReference type="EMBL" id="SPQA01000004">
    <property type="protein sequence ID" value="TFU31555.1"/>
    <property type="molecule type" value="Genomic_DNA"/>
</dbReference>
<dbReference type="Gene3D" id="3.40.220.10">
    <property type="entry name" value="Leucine Aminopeptidase, subunit E, domain 1"/>
    <property type="match status" value="1"/>
</dbReference>
<evidence type="ECO:0000313" key="7">
    <source>
        <dbReference type="Proteomes" id="UP000297747"/>
    </source>
</evidence>
<sequence length="261" mass="29268">MHKQRQVQLLKEMIVLLGGKEVMSEDKDELVRLWRGLVNQRPAAPISEAYLACEQEFLTAYHKQHQCSLADCVATSYPNILLYYGDICDLEVDAIVNAANSDLLGCFIPNHACIDNAIHFYAGMELRNACAALMKEQGHREPVGQVKVTAGYALPARLIFHTVGPQIPEGKRPSPIREQLLRQCYLSCLNQARKERIETLAFCAISTGEFGYPKEEAAHLSSQTVRDWLQETGYALTVIFALYTPADALYYEKELGRKGTT</sequence>
<dbReference type="PROSITE" id="PS51154">
    <property type="entry name" value="MACRO"/>
    <property type="match status" value="1"/>
</dbReference>
<dbReference type="Pfam" id="PF01661">
    <property type="entry name" value="Macro"/>
    <property type="match status" value="1"/>
</dbReference>
<evidence type="ECO:0000313" key="6">
    <source>
        <dbReference type="Proteomes" id="UP000255213"/>
    </source>
</evidence>
<dbReference type="Proteomes" id="UP000186437">
    <property type="component" value="Unassembled WGS sequence"/>
</dbReference>
<evidence type="ECO:0000313" key="4">
    <source>
        <dbReference type="EMBL" id="TFU31555.1"/>
    </source>
</evidence>
<dbReference type="SUPFAM" id="SSF52949">
    <property type="entry name" value="Macro domain-like"/>
    <property type="match status" value="1"/>
</dbReference>
<keyword evidence="3" id="KW-0378">Hydrolase</keyword>
<reference evidence="5" key="2">
    <citation type="submission" date="2016-12" db="EMBL/GenBank/DDBJ databases">
        <authorList>
            <person name="Gulvik C.A."/>
        </authorList>
    </citation>
    <scope>NUCLEOTIDE SEQUENCE [LARGE SCALE GENOMIC DNA]</scope>
    <source>
        <strain evidence="5">ATCC 51725</strain>
    </source>
</reference>
<accession>A0A1Q8ECM1</accession>